<feature type="region of interest" description="Disordered" evidence="1">
    <location>
        <begin position="181"/>
        <end position="200"/>
    </location>
</feature>
<evidence type="ECO:0000313" key="3">
    <source>
        <dbReference type="Proteomes" id="UP000487350"/>
    </source>
</evidence>
<evidence type="ECO:0000313" key="2">
    <source>
        <dbReference type="EMBL" id="MRD47241.1"/>
    </source>
</evidence>
<name>A0A844B9N4_9BURK</name>
<evidence type="ECO:0008006" key="4">
    <source>
        <dbReference type="Google" id="ProtNLM"/>
    </source>
</evidence>
<protein>
    <recommendedName>
        <fullName evidence="4">Transposase</fullName>
    </recommendedName>
</protein>
<organism evidence="2 3">
    <name type="scientific">Caenimonas koreensis DSM 17982</name>
    <dbReference type="NCBI Taxonomy" id="1121255"/>
    <lineage>
        <taxon>Bacteria</taxon>
        <taxon>Pseudomonadati</taxon>
        <taxon>Pseudomonadota</taxon>
        <taxon>Betaproteobacteria</taxon>
        <taxon>Burkholderiales</taxon>
        <taxon>Comamonadaceae</taxon>
        <taxon>Caenimonas</taxon>
    </lineage>
</organism>
<comment type="caution">
    <text evidence="2">The sequence shown here is derived from an EMBL/GenBank/DDBJ whole genome shotgun (WGS) entry which is preliminary data.</text>
</comment>
<dbReference type="EMBL" id="WJBU01000006">
    <property type="protein sequence ID" value="MRD47241.1"/>
    <property type="molecule type" value="Genomic_DNA"/>
</dbReference>
<dbReference type="Proteomes" id="UP000487350">
    <property type="component" value="Unassembled WGS sequence"/>
</dbReference>
<reference evidence="2 3" key="1">
    <citation type="submission" date="2019-11" db="EMBL/GenBank/DDBJ databases">
        <title>Caenimonas koreensis gen. nov., sp. nov., isolated from activated sludge.</title>
        <authorList>
            <person name="Seung H.R."/>
        </authorList>
    </citation>
    <scope>NUCLEOTIDE SEQUENCE [LARGE SCALE GENOMIC DNA]</scope>
    <source>
        <strain evidence="2 3">EMB320</strain>
    </source>
</reference>
<sequence length="209" mass="24103">MKEPPRKDSLRITLNATPEQVVRLVALQQAFALLCNTLAPLVQQNRNWNRVTLHHLAYRSLRQQFPAIGSQMVCNAIYAVSRTSRVVFQHPDSPFHVSRMAGKPLPLIHFADTNPVYFDRHTLSLKAGVMSLYTLDGRMRMKLPLKPADESLFHERKLREVILSRRKDDKFELLFSFMEPDEDEPDERALPSAQQRGQLPDYVKVKVEA</sequence>
<evidence type="ECO:0000256" key="1">
    <source>
        <dbReference type="SAM" id="MobiDB-lite"/>
    </source>
</evidence>
<dbReference type="RefSeq" id="WP_153584557.1">
    <property type="nucleotide sequence ID" value="NZ_WJBU01000006.1"/>
</dbReference>
<dbReference type="AlphaFoldDB" id="A0A844B9N4"/>
<keyword evidence="3" id="KW-1185">Reference proteome</keyword>
<dbReference type="OrthoDB" id="8817583at2"/>
<gene>
    <name evidence="2" type="ORF">GHT07_08115</name>
</gene>
<accession>A0A844B9N4</accession>
<proteinExistence type="predicted"/>